<accession>A0AAD2FMN0</accession>
<organism evidence="1 2">
    <name type="scientific">Cylindrotheca closterium</name>
    <dbReference type="NCBI Taxonomy" id="2856"/>
    <lineage>
        <taxon>Eukaryota</taxon>
        <taxon>Sar</taxon>
        <taxon>Stramenopiles</taxon>
        <taxon>Ochrophyta</taxon>
        <taxon>Bacillariophyta</taxon>
        <taxon>Bacillariophyceae</taxon>
        <taxon>Bacillariophycidae</taxon>
        <taxon>Bacillariales</taxon>
        <taxon>Bacillariaceae</taxon>
        <taxon>Cylindrotheca</taxon>
    </lineage>
</organism>
<feature type="non-terminal residue" evidence="1">
    <location>
        <position position="1"/>
    </location>
</feature>
<name>A0AAD2FMN0_9STRA</name>
<dbReference type="AlphaFoldDB" id="A0AAD2FMN0"/>
<protein>
    <submittedName>
        <fullName evidence="1">Uncharacterized protein</fullName>
    </submittedName>
</protein>
<dbReference type="Proteomes" id="UP001295423">
    <property type="component" value="Unassembled WGS sequence"/>
</dbReference>
<evidence type="ECO:0000313" key="2">
    <source>
        <dbReference type="Proteomes" id="UP001295423"/>
    </source>
</evidence>
<dbReference type="EMBL" id="CAKOGP040001641">
    <property type="protein sequence ID" value="CAJ1946181.1"/>
    <property type="molecule type" value="Genomic_DNA"/>
</dbReference>
<comment type="caution">
    <text evidence="1">The sequence shown here is derived from an EMBL/GenBank/DDBJ whole genome shotgun (WGS) entry which is preliminary data.</text>
</comment>
<reference evidence="1" key="1">
    <citation type="submission" date="2023-08" db="EMBL/GenBank/DDBJ databases">
        <authorList>
            <person name="Audoor S."/>
            <person name="Bilcke G."/>
        </authorList>
    </citation>
    <scope>NUCLEOTIDE SEQUENCE</scope>
</reference>
<gene>
    <name evidence="1" type="ORF">CYCCA115_LOCUS10322</name>
</gene>
<evidence type="ECO:0000313" key="1">
    <source>
        <dbReference type="EMBL" id="CAJ1946181.1"/>
    </source>
</evidence>
<proteinExistence type="predicted"/>
<keyword evidence="2" id="KW-1185">Reference proteome</keyword>
<sequence>GFRCASEPVDAYLKKGGEVEATRGRKCLCNALCANVGMPQVNNKEGYTEEMLITLGDNVNECRRFLKQDENGDWGYGAKDVVDYLLSEFNARDMLKKEENANAFSEAVERDFQITTN</sequence>